<dbReference type="EMBL" id="MK413721">
    <property type="protein sequence ID" value="QEQ69661.1"/>
    <property type="molecule type" value="Genomic_DNA"/>
</dbReference>
<proteinExistence type="predicted"/>
<protein>
    <submittedName>
        <fullName evidence="1">Uncharacterized protein</fullName>
    </submittedName>
</protein>
<organism evidence="1">
    <name type="scientific">Klebsiella pneumoniae</name>
    <dbReference type="NCBI Taxonomy" id="573"/>
    <lineage>
        <taxon>Bacteria</taxon>
        <taxon>Pseudomonadati</taxon>
        <taxon>Pseudomonadota</taxon>
        <taxon>Gammaproteobacteria</taxon>
        <taxon>Enterobacterales</taxon>
        <taxon>Enterobacteriaceae</taxon>
        <taxon>Klebsiella/Raoultella group</taxon>
        <taxon>Klebsiella</taxon>
        <taxon>Klebsiella pneumoniae complex</taxon>
    </lineage>
</organism>
<accession>A0A5P1PJZ8</accession>
<keyword evidence="1" id="KW-0614">Plasmid</keyword>
<reference evidence="1" key="1">
    <citation type="submission" date="2019-01" db="EMBL/GenBank/DDBJ databases">
        <authorList>
            <person name="Liang Q."/>
            <person name="Zhou D."/>
        </authorList>
    </citation>
    <scope>NUCLEOTIDE SEQUENCE</scope>
    <source>
        <strain evidence="1">130504051</strain>
        <plasmid evidence="1">p504051-HI3</plasmid>
    </source>
</reference>
<geneLocation type="plasmid" evidence="1">
    <name>p504051-HI3</name>
</geneLocation>
<evidence type="ECO:0000313" key="1">
    <source>
        <dbReference type="EMBL" id="QEQ69661.1"/>
    </source>
</evidence>
<name>A0A5P1PJZ8_KLEPN</name>
<sequence>MKQERIGRCHDAWRSCPVSHKKARQRRAKTTHSYYRMIQAVSS</sequence>
<dbReference type="AlphaFoldDB" id="A0A5P1PJZ8"/>